<dbReference type="PANTHER" id="PTHR48081">
    <property type="entry name" value="AB HYDROLASE SUPERFAMILY PROTEIN C4A8.06C"/>
    <property type="match status" value="1"/>
</dbReference>
<feature type="domain" description="Alpha/beta hydrolase fold-3" evidence="2">
    <location>
        <begin position="55"/>
        <end position="281"/>
    </location>
</feature>
<evidence type="ECO:0000259" key="2">
    <source>
        <dbReference type="Pfam" id="PF07859"/>
    </source>
</evidence>
<reference evidence="3 4" key="1">
    <citation type="submission" date="2018-09" db="EMBL/GenBank/DDBJ databases">
        <title>Comparative genomics of Leucobacter spp.</title>
        <authorList>
            <person name="Reis A.C."/>
            <person name="Kolvenbach B.A."/>
            <person name="Corvini P.F.X."/>
            <person name="Nunes O.C."/>
        </authorList>
    </citation>
    <scope>NUCLEOTIDE SEQUENCE [LARGE SCALE GENOMIC DNA]</scope>
    <source>
        <strain evidence="3 4">L-1</strain>
    </source>
</reference>
<dbReference type="InterPro" id="IPR029058">
    <property type="entry name" value="AB_hydrolase_fold"/>
</dbReference>
<keyword evidence="1 3" id="KW-0378">Hydrolase</keyword>
<protein>
    <submittedName>
        <fullName evidence="3">Alpha/beta hydrolase</fullName>
    </submittedName>
</protein>
<sequence>MIGWLRRRAEKRRLHITDIAVPGPARGREVGAPNRVGSESVPVRVYEPARAWATLVWAHGGSFVRGTLDWPEADWVARSFAAAGIRVYSVDYALASDGVKAPAPGNDVAAVLDWVAREDRARADRDRGAGPTPLVIGGASAGAHLAVLAALNRAEHAALGDGRPADALLLEYPTLHRVQRADAAISAATATLPAQRRFDAQRIAEMYAFYLGSAAGEPLAGGACVAGELPPERLALLPATVLVHADADDLRASGEQFAEQLRAAGVDVAESVQRGTVHGYLNRPEEHERARDDARATIAHFVAELRRITA</sequence>
<dbReference type="Gene3D" id="3.40.50.1820">
    <property type="entry name" value="alpha/beta hydrolase"/>
    <property type="match status" value="1"/>
</dbReference>
<evidence type="ECO:0000256" key="1">
    <source>
        <dbReference type="ARBA" id="ARBA00022801"/>
    </source>
</evidence>
<gene>
    <name evidence="3" type="ORF">D3226_00910</name>
</gene>
<evidence type="ECO:0000313" key="4">
    <source>
        <dbReference type="Proteomes" id="UP001646141"/>
    </source>
</evidence>
<dbReference type="Pfam" id="PF07859">
    <property type="entry name" value="Abhydrolase_3"/>
    <property type="match status" value="1"/>
</dbReference>
<dbReference type="GO" id="GO:0016787">
    <property type="term" value="F:hydrolase activity"/>
    <property type="evidence" value="ECO:0007669"/>
    <property type="project" value="UniProtKB-KW"/>
</dbReference>
<organism evidence="3 4">
    <name type="scientific">Leucobacter chromiireducens subsp. chromiireducens</name>
    <dbReference type="NCBI Taxonomy" id="660067"/>
    <lineage>
        <taxon>Bacteria</taxon>
        <taxon>Bacillati</taxon>
        <taxon>Actinomycetota</taxon>
        <taxon>Actinomycetes</taxon>
        <taxon>Micrococcales</taxon>
        <taxon>Microbacteriaceae</taxon>
        <taxon>Leucobacter</taxon>
    </lineage>
</organism>
<dbReference type="EMBL" id="QYAD01000001">
    <property type="protein sequence ID" value="MBL3688521.1"/>
    <property type="molecule type" value="Genomic_DNA"/>
</dbReference>
<proteinExistence type="predicted"/>
<keyword evidence="4" id="KW-1185">Reference proteome</keyword>
<evidence type="ECO:0000313" key="3">
    <source>
        <dbReference type="EMBL" id="MBL3688521.1"/>
    </source>
</evidence>
<accession>A0ABS1SNP2</accession>
<name>A0ABS1SNP2_9MICO</name>
<comment type="caution">
    <text evidence="3">The sequence shown here is derived from an EMBL/GenBank/DDBJ whole genome shotgun (WGS) entry which is preliminary data.</text>
</comment>
<dbReference type="SUPFAM" id="SSF53474">
    <property type="entry name" value="alpha/beta-Hydrolases"/>
    <property type="match status" value="1"/>
</dbReference>
<dbReference type="InterPro" id="IPR050300">
    <property type="entry name" value="GDXG_lipolytic_enzyme"/>
</dbReference>
<dbReference type="InterPro" id="IPR013094">
    <property type="entry name" value="AB_hydrolase_3"/>
</dbReference>
<dbReference type="RefSeq" id="WP_202380558.1">
    <property type="nucleotide sequence ID" value="NZ_BAAAMA010000003.1"/>
</dbReference>
<dbReference type="Proteomes" id="UP001646141">
    <property type="component" value="Unassembled WGS sequence"/>
</dbReference>